<sequence>MPTVGRNAARTLAVAGAFLLAASLAVMTPGLPAAQADVYEVEPNPTVSSRQADAVAGNSTHGGVRSSRPGVARGAGEVRGSMKAVPGRDGRAAPFQRGRYNGPGMGAW</sequence>
<feature type="signal peptide" evidence="2">
    <location>
        <begin position="1"/>
        <end position="27"/>
    </location>
</feature>
<evidence type="ECO:0000256" key="1">
    <source>
        <dbReference type="SAM" id="MobiDB-lite"/>
    </source>
</evidence>
<accession>A0ABN9P5E6</accession>
<dbReference type="EMBL" id="OY726395">
    <property type="protein sequence ID" value="CAJ1584891.1"/>
    <property type="molecule type" value="Genomic_DNA"/>
</dbReference>
<feature type="compositionally biased region" description="Polar residues" evidence="1">
    <location>
        <begin position="45"/>
        <end position="61"/>
    </location>
</feature>
<feature type="chain" id="PRO_5047121242" evidence="2">
    <location>
        <begin position="28"/>
        <end position="108"/>
    </location>
</feature>
<dbReference type="Proteomes" id="UP001190466">
    <property type="component" value="Chromosome"/>
</dbReference>
<keyword evidence="4" id="KW-1185">Reference proteome</keyword>
<protein>
    <submittedName>
        <fullName evidence="3">Uncharacterized protein</fullName>
    </submittedName>
</protein>
<name>A0ABN9P5E6_9MYCO</name>
<proteinExistence type="predicted"/>
<evidence type="ECO:0000256" key="2">
    <source>
        <dbReference type="SAM" id="SignalP"/>
    </source>
</evidence>
<organism evidence="3 4">
    <name type="scientific">[Mycobacterium] wendilense</name>
    <dbReference type="NCBI Taxonomy" id="3064284"/>
    <lineage>
        <taxon>Bacteria</taxon>
        <taxon>Bacillati</taxon>
        <taxon>Actinomycetota</taxon>
        <taxon>Actinomycetes</taxon>
        <taxon>Mycobacteriales</taxon>
        <taxon>Mycobacteriaceae</taxon>
        <taxon>Mycolicibacter</taxon>
    </lineage>
</organism>
<reference evidence="3 4" key="1">
    <citation type="submission" date="2023-08" db="EMBL/GenBank/DDBJ databases">
        <authorList>
            <person name="Folkvardsen B D."/>
            <person name="Norman A."/>
        </authorList>
    </citation>
    <scope>NUCLEOTIDE SEQUENCE [LARGE SCALE GENOMIC DNA]</scope>
    <source>
        <strain evidence="3 4">Mu0050</strain>
    </source>
</reference>
<evidence type="ECO:0000313" key="3">
    <source>
        <dbReference type="EMBL" id="CAJ1584891.1"/>
    </source>
</evidence>
<gene>
    <name evidence="3" type="ORF">MU0050_003428</name>
</gene>
<keyword evidence="2" id="KW-0732">Signal</keyword>
<dbReference type="RefSeq" id="WP_316510759.1">
    <property type="nucleotide sequence ID" value="NZ_OY726395.1"/>
</dbReference>
<evidence type="ECO:0000313" key="4">
    <source>
        <dbReference type="Proteomes" id="UP001190466"/>
    </source>
</evidence>
<feature type="region of interest" description="Disordered" evidence="1">
    <location>
        <begin position="44"/>
        <end position="108"/>
    </location>
</feature>